<dbReference type="RefSeq" id="WP_007480618.1">
    <property type="nucleotide sequence ID" value="NZ_JH724308.1"/>
</dbReference>
<accession>I8YI79</accession>
<name>I8YI79_9BACE</name>
<sequence length="179" mass="21228">MPDLYSEDCQKTFENELASIEVRFEAWMIPAEAQHCCINRECVVLLSWIDLLGKIEVASELSEFILVGVYERLKYQIKLAGYMDIPYKETLRFFMNRLDSKSPIFDKLVSCFIVDTDDLLYTLYVIDSFKIVEANHHDLLKERWRTESDAFWIKVNQKNLWPDDVEKMIQRLGFVPVYH</sequence>
<reference evidence="1 2" key="1">
    <citation type="submission" date="2012-02" db="EMBL/GenBank/DDBJ databases">
        <title>The Genome Sequence of Bacteroides salyersiae CL02T12C01.</title>
        <authorList>
            <consortium name="The Broad Institute Genome Sequencing Platform"/>
            <person name="Earl A."/>
            <person name="Ward D."/>
            <person name="Feldgarden M."/>
            <person name="Gevers D."/>
            <person name="Zitomersky N.L."/>
            <person name="Coyne M.J."/>
            <person name="Comstock L.E."/>
            <person name="Young S.K."/>
            <person name="Zeng Q."/>
            <person name="Gargeya S."/>
            <person name="Fitzgerald M."/>
            <person name="Haas B."/>
            <person name="Abouelleil A."/>
            <person name="Alvarado L."/>
            <person name="Arachchi H.M."/>
            <person name="Berlin A."/>
            <person name="Chapman S.B."/>
            <person name="Gearin G."/>
            <person name="Goldberg J."/>
            <person name="Griggs A."/>
            <person name="Gujja S."/>
            <person name="Hansen M."/>
            <person name="Heiman D."/>
            <person name="Howarth C."/>
            <person name="Larimer J."/>
            <person name="Lui A."/>
            <person name="MacDonald P.J.P."/>
            <person name="McCowen C."/>
            <person name="Montmayeur A."/>
            <person name="Murphy C."/>
            <person name="Neiman D."/>
            <person name="Pearson M."/>
            <person name="Priest M."/>
            <person name="Roberts A."/>
            <person name="Saif S."/>
            <person name="Shea T."/>
            <person name="Sisk P."/>
            <person name="Stolte C."/>
            <person name="Sykes S."/>
            <person name="Wortman J."/>
            <person name="Nusbaum C."/>
            <person name="Birren B."/>
        </authorList>
    </citation>
    <scope>NUCLEOTIDE SEQUENCE [LARGE SCALE GENOMIC DNA]</scope>
    <source>
        <strain evidence="1 2">CL02T12C01</strain>
    </source>
</reference>
<gene>
    <name evidence="1" type="ORF">HMPREF1071_02717</name>
</gene>
<comment type="caution">
    <text evidence="1">The sequence shown here is derived from an EMBL/GenBank/DDBJ whole genome shotgun (WGS) entry which is preliminary data.</text>
</comment>
<evidence type="ECO:0000313" key="1">
    <source>
        <dbReference type="EMBL" id="EIY62097.1"/>
    </source>
</evidence>
<dbReference type="PATRIC" id="fig|997887.3.peg.2825"/>
<dbReference type="HOGENOM" id="CLU_1500664_0_0_10"/>
<organism evidence="1 2">
    <name type="scientific">Bacteroides salyersiae CL02T12C01</name>
    <dbReference type="NCBI Taxonomy" id="997887"/>
    <lineage>
        <taxon>Bacteria</taxon>
        <taxon>Pseudomonadati</taxon>
        <taxon>Bacteroidota</taxon>
        <taxon>Bacteroidia</taxon>
        <taxon>Bacteroidales</taxon>
        <taxon>Bacteroidaceae</taxon>
        <taxon>Bacteroides</taxon>
    </lineage>
</organism>
<evidence type="ECO:0000313" key="2">
    <source>
        <dbReference type="Proteomes" id="UP000005150"/>
    </source>
</evidence>
<keyword evidence="2" id="KW-1185">Reference proteome</keyword>
<dbReference type="Proteomes" id="UP000005150">
    <property type="component" value="Unassembled WGS sequence"/>
</dbReference>
<protein>
    <submittedName>
        <fullName evidence="1">Uncharacterized protein</fullName>
    </submittedName>
</protein>
<dbReference type="AlphaFoldDB" id="I8YI79"/>
<dbReference type="EMBL" id="AGXV01000032">
    <property type="protein sequence ID" value="EIY62097.1"/>
    <property type="molecule type" value="Genomic_DNA"/>
</dbReference>
<proteinExistence type="predicted"/>